<proteinExistence type="predicted"/>
<accession>A0A094Y2K9</accession>
<dbReference type="Gene3D" id="3.20.20.150">
    <property type="entry name" value="Divalent-metal-dependent TIM barrel enzymes"/>
    <property type="match status" value="1"/>
</dbReference>
<comment type="caution">
    <text evidence="2">The sequence shown here is derived from an EMBL/GenBank/DDBJ whole genome shotgun (WGS) entry which is preliminary data.</text>
</comment>
<protein>
    <submittedName>
        <fullName evidence="1 2">Xylose isomerase</fullName>
    </submittedName>
</protein>
<evidence type="ECO:0000313" key="2">
    <source>
        <dbReference type="EMBL" id="SPE20460.1"/>
    </source>
</evidence>
<dbReference type="InterPro" id="IPR036237">
    <property type="entry name" value="Xyl_isomerase-like_sf"/>
</dbReference>
<dbReference type="AlphaFoldDB" id="A0A094Y2K9"/>
<evidence type="ECO:0000313" key="1">
    <source>
        <dbReference type="EMBL" id="PKX79284.1"/>
    </source>
</evidence>
<organism evidence="2 4">
    <name type="scientific">Latilactobacillus sakei</name>
    <name type="common">Lactobacillus sakei</name>
    <dbReference type="NCBI Taxonomy" id="1599"/>
    <lineage>
        <taxon>Bacteria</taxon>
        <taxon>Bacillati</taxon>
        <taxon>Bacillota</taxon>
        <taxon>Bacilli</taxon>
        <taxon>Lactobacillales</taxon>
        <taxon>Lactobacillaceae</taxon>
        <taxon>Latilactobacillus</taxon>
    </lineage>
</organism>
<dbReference type="Proteomes" id="UP000234349">
    <property type="component" value="Unassembled WGS sequence"/>
</dbReference>
<evidence type="ECO:0000313" key="3">
    <source>
        <dbReference type="Proteomes" id="UP000234349"/>
    </source>
</evidence>
<dbReference type="EMBL" id="MKGH01000009">
    <property type="protein sequence ID" value="PKX79284.1"/>
    <property type="molecule type" value="Genomic_DNA"/>
</dbReference>
<sequence>MQLGLKAGVNDRQIKDRLQYHPSVFEFHLTEEDVASAGLKRLRDKIQFIRNQGVQHIILHHPMNFEGGHLELSMSEASSPARYRFLWQSTLDLLQLAQAEDVQLLVHGSYDEPVEQLTVGYRNLTEAAEVLFKRMDYLNKIGHDHLFFENSISPLFYYGNPDLDQAILAKGYRLAFDTSHCFIKYHGDNDVLVQSLQTLKPAIAHYHLVDSLGLKHDGLELGTGRIDWRRVVPVLNPAATNIYEVQLADQNDAREMVASHQYLTALAADLQH</sequence>
<dbReference type="EMBL" id="OKRC01000003">
    <property type="protein sequence ID" value="SPE20460.1"/>
    <property type="molecule type" value="Genomic_DNA"/>
</dbReference>
<dbReference type="RefSeq" id="WP_016265518.1">
    <property type="nucleotide sequence ID" value="NZ_BJLN01000002.1"/>
</dbReference>
<dbReference type="GO" id="GO:0016853">
    <property type="term" value="F:isomerase activity"/>
    <property type="evidence" value="ECO:0007669"/>
    <property type="project" value="UniProtKB-KW"/>
</dbReference>
<dbReference type="Proteomes" id="UP000239650">
    <property type="component" value="Unassembled WGS sequence"/>
</dbReference>
<evidence type="ECO:0000313" key="4">
    <source>
        <dbReference type="Proteomes" id="UP000239650"/>
    </source>
</evidence>
<reference evidence="1 3" key="1">
    <citation type="submission" date="2016-09" db="EMBL/GenBank/DDBJ databases">
        <authorList>
            <person name="Inglin R.C."/>
        </authorList>
    </citation>
    <scope>NUCLEOTIDE SEQUENCE [LARGE SCALE GENOMIC DNA]</scope>
    <source>
        <strain evidence="1 3">RI-517</strain>
    </source>
</reference>
<dbReference type="SUPFAM" id="SSF51658">
    <property type="entry name" value="Xylose isomerase-like"/>
    <property type="match status" value="1"/>
</dbReference>
<reference evidence="2 4" key="2">
    <citation type="submission" date="2018-02" db="EMBL/GenBank/DDBJ databases">
        <authorList>
            <person name="Rodrigo-Torres L."/>
            <person name="Arahal R. D."/>
            <person name="Lucena T."/>
        </authorList>
    </citation>
    <scope>NUCLEOTIDE SEQUENCE [LARGE SCALE GENOMIC DNA]</scope>
    <source>
        <strain evidence="2 4">CECT 9267</strain>
    </source>
</reference>
<keyword evidence="2" id="KW-0413">Isomerase</keyword>
<dbReference type="GeneID" id="57132401"/>
<name>A0A094Y2K9_LATSK</name>
<gene>
    <name evidence="1" type="ORF">CUR37_02380</name>
    <name evidence="2" type="ORF">LAS9267_00846</name>
</gene>